<keyword evidence="8" id="KW-0175">Coiled coil</keyword>
<dbReference type="InterPro" id="IPR038729">
    <property type="entry name" value="Rad50/SbcC_AAA"/>
</dbReference>
<feature type="domain" description="Rad50/SbcC-type AAA" evidence="9">
    <location>
        <begin position="7"/>
        <end position="256"/>
    </location>
</feature>
<dbReference type="Gene3D" id="3.40.50.300">
    <property type="entry name" value="P-loop containing nucleotide triphosphate hydrolases"/>
    <property type="match status" value="1"/>
</dbReference>
<protein>
    <recommendedName>
        <fullName evidence="2">DNA repair protein RecN</fullName>
    </recommendedName>
    <alternativeName>
        <fullName evidence="7">Recombination protein N</fullName>
    </alternativeName>
</protein>
<evidence type="ECO:0000256" key="6">
    <source>
        <dbReference type="ARBA" id="ARBA00023204"/>
    </source>
</evidence>
<organism evidence="10 11">
    <name type="scientific">Tepidibacter formicigenes DSM 15518</name>
    <dbReference type="NCBI Taxonomy" id="1123349"/>
    <lineage>
        <taxon>Bacteria</taxon>
        <taxon>Bacillati</taxon>
        <taxon>Bacillota</taxon>
        <taxon>Clostridia</taxon>
        <taxon>Peptostreptococcales</taxon>
        <taxon>Peptostreptococcaceae</taxon>
        <taxon>Tepidibacter</taxon>
    </lineage>
</organism>
<dbReference type="OrthoDB" id="267455at2"/>
<dbReference type="SUPFAM" id="SSF52540">
    <property type="entry name" value="P-loop containing nucleoside triphosphate hydrolases"/>
    <property type="match status" value="1"/>
</dbReference>
<keyword evidence="4" id="KW-0227">DNA damage</keyword>
<proteinExistence type="inferred from homology"/>
<evidence type="ECO:0000256" key="8">
    <source>
        <dbReference type="SAM" id="Coils"/>
    </source>
</evidence>
<dbReference type="Pfam" id="PF13476">
    <property type="entry name" value="AAA_23"/>
    <property type="match status" value="1"/>
</dbReference>
<dbReference type="AlphaFoldDB" id="A0A1M6SU59"/>
<dbReference type="GO" id="GO:0006302">
    <property type="term" value="P:double-strand break repair"/>
    <property type="evidence" value="ECO:0007669"/>
    <property type="project" value="InterPro"/>
</dbReference>
<evidence type="ECO:0000256" key="1">
    <source>
        <dbReference type="ARBA" id="ARBA00009441"/>
    </source>
</evidence>
<evidence type="ECO:0000313" key="10">
    <source>
        <dbReference type="EMBL" id="SHK48261.1"/>
    </source>
</evidence>
<evidence type="ECO:0000256" key="2">
    <source>
        <dbReference type="ARBA" id="ARBA00021315"/>
    </source>
</evidence>
<dbReference type="GO" id="GO:0005524">
    <property type="term" value="F:ATP binding"/>
    <property type="evidence" value="ECO:0007669"/>
    <property type="project" value="UniProtKB-KW"/>
</dbReference>
<dbReference type="STRING" id="1123349.SAMN02744037_02432"/>
<dbReference type="InterPro" id="IPR027417">
    <property type="entry name" value="P-loop_NTPase"/>
</dbReference>
<evidence type="ECO:0000256" key="3">
    <source>
        <dbReference type="ARBA" id="ARBA00022741"/>
    </source>
</evidence>
<dbReference type="GO" id="GO:0006310">
    <property type="term" value="P:DNA recombination"/>
    <property type="evidence" value="ECO:0007669"/>
    <property type="project" value="InterPro"/>
</dbReference>
<keyword evidence="11" id="KW-1185">Reference proteome</keyword>
<dbReference type="PANTHER" id="PTHR11059:SF0">
    <property type="entry name" value="DNA REPAIR PROTEIN RECN"/>
    <property type="match status" value="1"/>
</dbReference>
<evidence type="ECO:0000259" key="9">
    <source>
        <dbReference type="Pfam" id="PF13476"/>
    </source>
</evidence>
<evidence type="ECO:0000313" key="11">
    <source>
        <dbReference type="Proteomes" id="UP000242497"/>
    </source>
</evidence>
<dbReference type="GO" id="GO:0016887">
    <property type="term" value="F:ATP hydrolysis activity"/>
    <property type="evidence" value="ECO:0007669"/>
    <property type="project" value="InterPro"/>
</dbReference>
<feature type="coiled-coil region" evidence="8">
    <location>
        <begin position="187"/>
        <end position="237"/>
    </location>
</feature>
<dbReference type="PANTHER" id="PTHR11059">
    <property type="entry name" value="DNA REPAIR PROTEIN RECN"/>
    <property type="match status" value="1"/>
</dbReference>
<dbReference type="Proteomes" id="UP000242497">
    <property type="component" value="Unassembled WGS sequence"/>
</dbReference>
<name>A0A1M6SU59_9FIRM</name>
<feature type="coiled-coil region" evidence="8">
    <location>
        <begin position="281"/>
        <end position="435"/>
    </location>
</feature>
<comment type="similarity">
    <text evidence="1">Belongs to the RecN family.</text>
</comment>
<dbReference type="EMBL" id="FRAE01000077">
    <property type="protein sequence ID" value="SHK48261.1"/>
    <property type="molecule type" value="Genomic_DNA"/>
</dbReference>
<dbReference type="RefSeq" id="WP_072890366.1">
    <property type="nucleotide sequence ID" value="NZ_FRAE01000077.1"/>
</dbReference>
<keyword evidence="3" id="KW-0547">Nucleotide-binding</keyword>
<evidence type="ECO:0000256" key="7">
    <source>
        <dbReference type="ARBA" id="ARBA00033408"/>
    </source>
</evidence>
<keyword evidence="5" id="KW-0067">ATP-binding</keyword>
<evidence type="ECO:0000256" key="4">
    <source>
        <dbReference type="ARBA" id="ARBA00022763"/>
    </source>
</evidence>
<dbReference type="InterPro" id="IPR004604">
    <property type="entry name" value="DNA_recomb/repair_RecN"/>
</dbReference>
<reference evidence="11" key="1">
    <citation type="submission" date="2016-11" db="EMBL/GenBank/DDBJ databases">
        <authorList>
            <person name="Varghese N."/>
            <person name="Submissions S."/>
        </authorList>
    </citation>
    <scope>NUCLEOTIDE SEQUENCE [LARGE SCALE GENOMIC DNA]</scope>
    <source>
        <strain evidence="11">DSM 15518</strain>
    </source>
</reference>
<evidence type="ECO:0000256" key="5">
    <source>
        <dbReference type="ARBA" id="ARBA00022840"/>
    </source>
</evidence>
<sequence length="486" mass="56212">MKYIKEINIKNFQSHKNTNLEFVNGLNTIIGESDKGKSAVIRAIKWVLLNEPQGNGMVRQGTNECSVTLVLNDNTKITRIKKLSGKKKITSKNIYKIEYPDGTISENENFGVDSVPEVLNACGIKILRIDKDLTETPNFLFQLEAPFLISSNGSARSKTIGKLINANLFDSAIRDIKNDILDIGRKTKEKSNEYDILNEQLKQYEDIEEEEKKLKEIEKLINSYEHIEKNIEKLKKYITSFEYIKNEKIKCKNTIDSLVNIEKSELYLKDLELKYRENKDLNRINISLNNISKNKQELKNIINKLENIYETENIYKVLSNNIDILNKILNLKNKINSLNKQKILLNKTIDNLKNINNANDLYINLENTNKKIDVLSKLNKETSLIKNEKNKLKNQIASLPDFNDLDNLYNKYMDIQSKIEKLKEVNKNYKDTKERIIKGKNYIKTINNELLSCSKSYSDMLKSMGKCPTCFGDIDNKTIENIISNL</sequence>
<gene>
    <name evidence="10" type="ORF">SAMN02744037_02432</name>
</gene>
<keyword evidence="6" id="KW-0234">DNA repair</keyword>
<accession>A0A1M6SU59</accession>